<dbReference type="EnsemblPlants" id="OB06G17900.1">
    <property type="protein sequence ID" value="OB06G17900.1"/>
    <property type="gene ID" value="OB06G17900"/>
</dbReference>
<feature type="region of interest" description="Disordered" evidence="1">
    <location>
        <begin position="1"/>
        <end position="39"/>
    </location>
</feature>
<dbReference type="AlphaFoldDB" id="J3MCP6"/>
<evidence type="ECO:0000256" key="1">
    <source>
        <dbReference type="SAM" id="MobiDB-lite"/>
    </source>
</evidence>
<proteinExistence type="predicted"/>
<organism evidence="2">
    <name type="scientific">Oryza brachyantha</name>
    <name type="common">malo sina</name>
    <dbReference type="NCBI Taxonomy" id="4533"/>
    <lineage>
        <taxon>Eukaryota</taxon>
        <taxon>Viridiplantae</taxon>
        <taxon>Streptophyta</taxon>
        <taxon>Embryophyta</taxon>
        <taxon>Tracheophyta</taxon>
        <taxon>Spermatophyta</taxon>
        <taxon>Magnoliopsida</taxon>
        <taxon>Liliopsida</taxon>
        <taxon>Poales</taxon>
        <taxon>Poaceae</taxon>
        <taxon>BOP clade</taxon>
        <taxon>Oryzoideae</taxon>
        <taxon>Oryzeae</taxon>
        <taxon>Oryzinae</taxon>
        <taxon>Oryza</taxon>
    </lineage>
</organism>
<protein>
    <submittedName>
        <fullName evidence="2">Uncharacterized protein</fullName>
    </submittedName>
</protein>
<evidence type="ECO:0000313" key="3">
    <source>
        <dbReference type="Proteomes" id="UP000006038"/>
    </source>
</evidence>
<dbReference type="Proteomes" id="UP000006038">
    <property type="component" value="Chromosome 6"/>
</dbReference>
<feature type="region of interest" description="Disordered" evidence="1">
    <location>
        <begin position="108"/>
        <end position="158"/>
    </location>
</feature>
<dbReference type="Gramene" id="OB06G17900.1">
    <property type="protein sequence ID" value="OB06G17900.1"/>
    <property type="gene ID" value="OB06G17900"/>
</dbReference>
<name>J3MCP6_ORYBR</name>
<sequence length="232" mass="25006">MERTAPANAPSPAPRRTPPSEALPANAPVTAPVKPPASAIPKLINRHKETIIRAQIKPKEQLAETLRSTLSSLSGFQESTGQEAQEINLTPTNHGKLAIDPWNAPIATSEQERTLIRKRRERRVPTAKIPVSTPETTPHRSVGRHLAARRSSSPLAAAASIHEGSSNHGWMIASGRLWNASASLARSRKRRARRERRGGRKEGVDVVPPRAPPPPPSPPPPPFTKAAPITAG</sequence>
<dbReference type="HOGENOM" id="CLU_1196466_0_0_1"/>
<accession>J3MCP6</accession>
<keyword evidence="3" id="KW-1185">Reference proteome</keyword>
<feature type="region of interest" description="Disordered" evidence="1">
    <location>
        <begin position="185"/>
        <end position="232"/>
    </location>
</feature>
<feature type="compositionally biased region" description="Low complexity" evidence="1">
    <location>
        <begin position="149"/>
        <end position="158"/>
    </location>
</feature>
<feature type="compositionally biased region" description="Basic residues" evidence="1">
    <location>
        <begin position="186"/>
        <end position="199"/>
    </location>
</feature>
<reference evidence="2" key="1">
    <citation type="journal article" date="2013" name="Nat. Commun.">
        <title>Whole-genome sequencing of Oryza brachyantha reveals mechanisms underlying Oryza genome evolution.</title>
        <authorList>
            <person name="Chen J."/>
            <person name="Huang Q."/>
            <person name="Gao D."/>
            <person name="Wang J."/>
            <person name="Lang Y."/>
            <person name="Liu T."/>
            <person name="Li B."/>
            <person name="Bai Z."/>
            <person name="Luis Goicoechea J."/>
            <person name="Liang C."/>
            <person name="Chen C."/>
            <person name="Zhang W."/>
            <person name="Sun S."/>
            <person name="Liao Y."/>
            <person name="Zhang X."/>
            <person name="Yang L."/>
            <person name="Song C."/>
            <person name="Wang M."/>
            <person name="Shi J."/>
            <person name="Liu G."/>
            <person name="Liu J."/>
            <person name="Zhou H."/>
            <person name="Zhou W."/>
            <person name="Yu Q."/>
            <person name="An N."/>
            <person name="Chen Y."/>
            <person name="Cai Q."/>
            <person name="Wang B."/>
            <person name="Liu B."/>
            <person name="Min J."/>
            <person name="Huang Y."/>
            <person name="Wu H."/>
            <person name="Li Z."/>
            <person name="Zhang Y."/>
            <person name="Yin Y."/>
            <person name="Song W."/>
            <person name="Jiang J."/>
            <person name="Jackson S.A."/>
            <person name="Wing R.A."/>
            <person name="Wang J."/>
            <person name="Chen M."/>
        </authorList>
    </citation>
    <scope>NUCLEOTIDE SEQUENCE [LARGE SCALE GENOMIC DNA]</scope>
    <source>
        <strain evidence="2">cv. IRGC 101232</strain>
    </source>
</reference>
<feature type="compositionally biased region" description="Pro residues" evidence="1">
    <location>
        <begin position="209"/>
        <end position="223"/>
    </location>
</feature>
<evidence type="ECO:0000313" key="2">
    <source>
        <dbReference type="EnsemblPlants" id="OB06G17900.1"/>
    </source>
</evidence>
<reference evidence="2" key="2">
    <citation type="submission" date="2013-04" db="UniProtKB">
        <authorList>
            <consortium name="EnsemblPlants"/>
        </authorList>
    </citation>
    <scope>IDENTIFICATION</scope>
</reference>